<dbReference type="KEGG" id="vg:77946431"/>
<accession>A0A879R3C3</accession>
<reference evidence="1" key="1">
    <citation type="submission" date="2020-09" db="EMBL/GenBank/DDBJ databases">
        <authorList>
            <person name="Zhang D."/>
            <person name="Hatherill J.R."/>
            <person name="Ramirez J.F."/>
            <person name="Edinger B."/>
            <person name="Balarin R."/>
            <person name="Sullivan A."/>
            <person name="Humpal K.M."/>
            <person name="Guseva A."/>
            <person name="Butela K.A."/>
            <person name="Garlena R.A."/>
            <person name="Russell D.A."/>
            <person name="Pope W.H."/>
            <person name="Jacobs-Sera D."/>
            <person name="Hatfull G.F."/>
        </authorList>
    </citation>
    <scope>NUCLEOTIDE SEQUENCE</scope>
</reference>
<evidence type="ECO:0000313" key="2">
    <source>
        <dbReference type="Proteomes" id="UP000664915"/>
    </source>
</evidence>
<dbReference type="EMBL" id="MW015081">
    <property type="protein sequence ID" value="QPX48226.1"/>
    <property type="molecule type" value="Genomic_DNA"/>
</dbReference>
<protein>
    <submittedName>
        <fullName evidence="1">Uncharacterized protein</fullName>
    </submittedName>
</protein>
<evidence type="ECO:0000313" key="1">
    <source>
        <dbReference type="EMBL" id="QPX48226.1"/>
    </source>
</evidence>
<dbReference type="GeneID" id="77946431"/>
<dbReference type="Proteomes" id="UP000664915">
    <property type="component" value="Segment"/>
</dbReference>
<dbReference type="RefSeq" id="YP_010670236.1">
    <property type="nucleotide sequence ID" value="NC_070963.1"/>
</dbReference>
<name>A0A879R3C3_9CAUD</name>
<keyword evidence="2" id="KW-1185">Reference proteome</keyword>
<proteinExistence type="predicted"/>
<sequence>MSLWGNKDSLSNLTGTITIDLATETVTGSGTTFVTAGISTGDILVVGAGATYGQAVITGVTSATQLSIGSTQFLIGIGTVGFGATVGVAYTVTQKPKYTLEDGQYFAPDVKANRFSAVFGVGTTEANVAAGRTVGGKNAAYAVAHAGWVGVTTYVDTHGNFRVKTETLVAGSSITGDADDDGRYPDS</sequence>
<organism evidence="1 2">
    <name type="scientific">Synechococcus phage S-SRM01</name>
    <dbReference type="NCBI Taxonomy" id="2781608"/>
    <lineage>
        <taxon>Viruses</taxon>
        <taxon>Duplodnaviria</taxon>
        <taxon>Heunggongvirae</taxon>
        <taxon>Uroviricota</taxon>
        <taxon>Caudoviricetes</taxon>
        <taxon>Pantevenvirales</taxon>
        <taxon>Kyanoviridae</taxon>
        <taxon>Serangoonvirus</taxon>
        <taxon>Serangoonvirus essarone</taxon>
    </lineage>
</organism>